<proteinExistence type="predicted"/>
<dbReference type="PROSITE" id="PS50005">
    <property type="entry name" value="TPR"/>
    <property type="match status" value="1"/>
</dbReference>
<evidence type="ECO:0008006" key="4">
    <source>
        <dbReference type="Google" id="ProtNLM"/>
    </source>
</evidence>
<reference evidence="2" key="1">
    <citation type="submission" date="2021-02" db="EMBL/GenBank/DDBJ databases">
        <authorList>
            <person name="Nowell W R."/>
        </authorList>
    </citation>
    <scope>NUCLEOTIDE SEQUENCE</scope>
</reference>
<comment type="caution">
    <text evidence="2">The sequence shown here is derived from an EMBL/GenBank/DDBJ whole genome shotgun (WGS) entry which is preliminary data.</text>
</comment>
<evidence type="ECO:0000313" key="2">
    <source>
        <dbReference type="EMBL" id="CAF3371003.1"/>
    </source>
</evidence>
<sequence>MNQTGDMDAFLYEDILFARLDGISDIVFLENSYAFRDYYSSYDDDENELSIDQRSSYIIDAWGEFGYKHFYQNQNTEKAFICYIRKKELSVTPQSSSSYFNPLLGSYSERMGDVYTSMNDLEKALGLYKEALNLSMEDIFVNNAMTTARCMCKIGRYSSIHQSKRFNRAFQHVIHGYGKPYTKDTIEKCYVCLARNLQRCARLGWHFTLI</sequence>
<dbReference type="Gene3D" id="1.25.40.10">
    <property type="entry name" value="Tetratricopeptide repeat domain"/>
    <property type="match status" value="1"/>
</dbReference>
<name>A0A817XQE6_9BILA</name>
<keyword evidence="1" id="KW-0802">TPR repeat</keyword>
<dbReference type="InterPro" id="IPR019734">
    <property type="entry name" value="TPR_rpt"/>
</dbReference>
<feature type="repeat" description="TPR" evidence="1">
    <location>
        <begin position="105"/>
        <end position="138"/>
    </location>
</feature>
<accession>A0A817XQE6</accession>
<organism evidence="2 3">
    <name type="scientific">Rotaria socialis</name>
    <dbReference type="NCBI Taxonomy" id="392032"/>
    <lineage>
        <taxon>Eukaryota</taxon>
        <taxon>Metazoa</taxon>
        <taxon>Spiralia</taxon>
        <taxon>Gnathifera</taxon>
        <taxon>Rotifera</taxon>
        <taxon>Eurotatoria</taxon>
        <taxon>Bdelloidea</taxon>
        <taxon>Philodinida</taxon>
        <taxon>Philodinidae</taxon>
        <taxon>Rotaria</taxon>
    </lineage>
</organism>
<protein>
    <recommendedName>
        <fullName evidence="4">Tetratricopeptide repeat protein</fullName>
    </recommendedName>
</protein>
<dbReference type="Proteomes" id="UP000663865">
    <property type="component" value="Unassembled WGS sequence"/>
</dbReference>
<evidence type="ECO:0000313" key="3">
    <source>
        <dbReference type="Proteomes" id="UP000663865"/>
    </source>
</evidence>
<dbReference type="EMBL" id="CAJNYV010000616">
    <property type="protein sequence ID" value="CAF3371003.1"/>
    <property type="molecule type" value="Genomic_DNA"/>
</dbReference>
<evidence type="ECO:0000256" key="1">
    <source>
        <dbReference type="PROSITE-ProRule" id="PRU00339"/>
    </source>
</evidence>
<gene>
    <name evidence="2" type="ORF">KIK155_LOCUS5394</name>
</gene>
<dbReference type="SUPFAM" id="SSF48452">
    <property type="entry name" value="TPR-like"/>
    <property type="match status" value="1"/>
</dbReference>
<dbReference type="InterPro" id="IPR011990">
    <property type="entry name" value="TPR-like_helical_dom_sf"/>
</dbReference>
<dbReference type="AlphaFoldDB" id="A0A817XQE6"/>